<evidence type="ECO:0008006" key="4">
    <source>
        <dbReference type="Google" id="ProtNLM"/>
    </source>
</evidence>
<evidence type="ECO:0000256" key="1">
    <source>
        <dbReference type="SAM" id="MobiDB-lite"/>
    </source>
</evidence>
<dbReference type="Gene3D" id="1.10.10.60">
    <property type="entry name" value="Homeodomain-like"/>
    <property type="match status" value="1"/>
</dbReference>
<sequence length="360" mass="40916">MAQREAQIELAHTAIRTEEVNSIRAAERAYNIPESTLRARLNGTTNRRTAHQYRKRLSIRQEDGASNKTLKASPLRKLVLAKWRLEFYLGNKFVTKFIRDNPRIASVVGRPIEAARINGTNPEAIQEFYTLYEDIIRRFRIQPCNTWNMDEHGIAVGVCTNTRVLTSSKKRRSYVKSPESREWVSIIEVVSPTSGFTRPLTFTPRLLRAGGKAARIYPSEPSKGLNSSQVQASKLRPSTPPPQQEINPIFITPKSSRFIDQATKSIRKKTLHKAGHAIDSLNASHSQLDQLTTKRRRKVPVNPNTQFANIDNIIIAKQAQAVLEAQEAAKQVRYDATAAARELEQRSFKSLQFEWQIDNF</sequence>
<evidence type="ECO:0000313" key="2">
    <source>
        <dbReference type="EMBL" id="THV69534.1"/>
    </source>
</evidence>
<dbReference type="InterPro" id="IPR009057">
    <property type="entry name" value="Homeodomain-like_sf"/>
</dbReference>
<dbReference type="AlphaFoldDB" id="A0A4S8SFY8"/>
<organism evidence="2 3">
    <name type="scientific">Aureobasidium pullulans</name>
    <name type="common">Black yeast</name>
    <name type="synonym">Pullularia pullulans</name>
    <dbReference type="NCBI Taxonomy" id="5580"/>
    <lineage>
        <taxon>Eukaryota</taxon>
        <taxon>Fungi</taxon>
        <taxon>Dikarya</taxon>
        <taxon>Ascomycota</taxon>
        <taxon>Pezizomycotina</taxon>
        <taxon>Dothideomycetes</taxon>
        <taxon>Dothideomycetidae</taxon>
        <taxon>Dothideales</taxon>
        <taxon>Saccotheciaceae</taxon>
        <taxon>Aureobasidium</taxon>
    </lineage>
</organism>
<proteinExistence type="predicted"/>
<accession>A0A4S8SFY8</accession>
<protein>
    <recommendedName>
        <fullName evidence="4">HTH psq-type domain-containing protein</fullName>
    </recommendedName>
</protein>
<dbReference type="SUPFAM" id="SSF46689">
    <property type="entry name" value="Homeodomain-like"/>
    <property type="match status" value="1"/>
</dbReference>
<comment type="caution">
    <text evidence="2">The sequence shown here is derived from an EMBL/GenBank/DDBJ whole genome shotgun (WGS) entry which is preliminary data.</text>
</comment>
<reference evidence="2 3" key="1">
    <citation type="submission" date="2018-10" db="EMBL/GenBank/DDBJ databases">
        <title>Fifty Aureobasidium pullulans genomes reveal a recombining polyextremotolerant generalist.</title>
        <authorList>
            <person name="Gostincar C."/>
            <person name="Turk M."/>
            <person name="Zajc J."/>
            <person name="Gunde-Cimerman N."/>
        </authorList>
    </citation>
    <scope>NUCLEOTIDE SEQUENCE [LARGE SCALE GENOMIC DNA]</scope>
    <source>
        <strain evidence="2 3">EXF-11900</strain>
    </source>
</reference>
<feature type="region of interest" description="Disordered" evidence="1">
    <location>
        <begin position="217"/>
        <end position="248"/>
    </location>
</feature>
<evidence type="ECO:0000313" key="3">
    <source>
        <dbReference type="Proteomes" id="UP000304951"/>
    </source>
</evidence>
<dbReference type="EMBL" id="QZAF01000248">
    <property type="protein sequence ID" value="THV69534.1"/>
    <property type="molecule type" value="Genomic_DNA"/>
</dbReference>
<dbReference type="Proteomes" id="UP000304951">
    <property type="component" value="Unassembled WGS sequence"/>
</dbReference>
<name>A0A4S8SFY8_AURPU</name>
<gene>
    <name evidence="2" type="ORF">D6D28_05830</name>
</gene>